<comment type="similarity">
    <text evidence="1">Belongs to the TPD52 family.</text>
</comment>
<proteinExistence type="evidence at transcript level"/>
<evidence type="ECO:0000256" key="1">
    <source>
        <dbReference type="ARBA" id="ARBA00005702"/>
    </source>
</evidence>
<protein>
    <submittedName>
        <fullName evidence="4">Tumor protein D52-like 1</fullName>
    </submittedName>
</protein>
<evidence type="ECO:0000313" key="4">
    <source>
        <dbReference type="EMBL" id="AFP08690.1"/>
    </source>
</evidence>
<feature type="region of interest" description="Disordered" evidence="3">
    <location>
        <begin position="189"/>
        <end position="209"/>
    </location>
</feature>
<dbReference type="AlphaFoldDB" id="V9L9I5"/>
<organism evidence="4">
    <name type="scientific">Callorhinchus milii</name>
    <name type="common">Ghost shark</name>
    <dbReference type="NCBI Taxonomy" id="7868"/>
    <lineage>
        <taxon>Eukaryota</taxon>
        <taxon>Metazoa</taxon>
        <taxon>Chordata</taxon>
        <taxon>Craniata</taxon>
        <taxon>Vertebrata</taxon>
        <taxon>Chondrichthyes</taxon>
        <taxon>Holocephali</taxon>
        <taxon>Chimaeriformes</taxon>
        <taxon>Callorhinchidae</taxon>
        <taxon>Callorhinchus</taxon>
    </lineage>
</organism>
<feature type="compositionally biased region" description="Basic and acidic residues" evidence="3">
    <location>
        <begin position="1"/>
        <end position="25"/>
    </location>
</feature>
<dbReference type="Pfam" id="PF04201">
    <property type="entry name" value="TPD52"/>
    <property type="match status" value="1"/>
</dbReference>
<keyword evidence="2" id="KW-0175">Coiled coil</keyword>
<feature type="region of interest" description="Disordered" evidence="3">
    <location>
        <begin position="1"/>
        <end position="38"/>
    </location>
</feature>
<dbReference type="GO" id="GO:2001235">
    <property type="term" value="P:positive regulation of apoptotic signaling pathway"/>
    <property type="evidence" value="ECO:0007669"/>
    <property type="project" value="TreeGrafter"/>
</dbReference>
<dbReference type="PANTHER" id="PTHR19307">
    <property type="entry name" value="TUMOR PROTEIN D52"/>
    <property type="match status" value="1"/>
</dbReference>
<reference evidence="4" key="1">
    <citation type="journal article" date="2014" name="Nature">
        <title>Elephant shark genome provides unique insights into gnathostome evolution.</title>
        <authorList>
            <consortium name="International Elephant Shark Genome Sequencing Consortium"/>
            <person name="Venkatesh B."/>
            <person name="Lee A.P."/>
            <person name="Ravi V."/>
            <person name="Maurya A.K."/>
            <person name="Lian M.M."/>
            <person name="Swann J.B."/>
            <person name="Ohta Y."/>
            <person name="Flajnik M.F."/>
            <person name="Sutoh Y."/>
            <person name="Kasahara M."/>
            <person name="Hoon S."/>
            <person name="Gangu V."/>
            <person name="Roy S.W."/>
            <person name="Irimia M."/>
            <person name="Korzh V."/>
            <person name="Kondrychyn I."/>
            <person name="Lim Z.W."/>
            <person name="Tay B.H."/>
            <person name="Tohari S."/>
            <person name="Kong K.W."/>
            <person name="Ho S."/>
            <person name="Lorente-Galdos B."/>
            <person name="Quilez J."/>
            <person name="Marques-Bonet T."/>
            <person name="Raney B.J."/>
            <person name="Ingham P.W."/>
            <person name="Tay A."/>
            <person name="Hillier L.W."/>
            <person name="Minx P."/>
            <person name="Boehm T."/>
            <person name="Wilson R.K."/>
            <person name="Brenner S."/>
            <person name="Warren W.C."/>
        </authorList>
    </citation>
    <scope>NUCLEOTIDE SEQUENCE</scope>
    <source>
        <tissue evidence="4">Gills</tissue>
    </source>
</reference>
<accession>V9L9I5</accession>
<dbReference type="GO" id="GO:0005737">
    <property type="term" value="C:cytoplasm"/>
    <property type="evidence" value="ECO:0007669"/>
    <property type="project" value="TreeGrafter"/>
</dbReference>
<name>V9L9I5_CALMI</name>
<evidence type="ECO:0000256" key="3">
    <source>
        <dbReference type="SAM" id="MobiDB-lite"/>
    </source>
</evidence>
<dbReference type="PANTHER" id="PTHR19307:SF8">
    <property type="entry name" value="TUMOR PROTEIN D53"/>
    <property type="match status" value="1"/>
</dbReference>
<sequence length="209" mass="23476">MLRLRGAERSRNMEPADRETRRFSDAGDPGTVIDLNPLSEEEKEELSMEMAKLEDEISTLRQVLVAKEKHLVDIKQKMGITPLNEFKHNLSKSWHDVQTSMTYKKTQETLTNAGQKATTALSNVSSAFSKKLGEMNLYYFNLLVPQRNSPTFKSFEERVETTVTSLKSRVGVPVHSGGSFEDVLNSTANASLQQPAPGNRLNEESMNLK</sequence>
<evidence type="ECO:0000256" key="2">
    <source>
        <dbReference type="ARBA" id="ARBA00023054"/>
    </source>
</evidence>
<dbReference type="EMBL" id="JW876173">
    <property type="protein sequence ID" value="AFP08690.1"/>
    <property type="molecule type" value="mRNA"/>
</dbReference>
<dbReference type="InterPro" id="IPR007327">
    <property type="entry name" value="TPD52"/>
</dbReference>